<organism evidence="5 6">
    <name type="scientific">Candidatus Yanofskybacteria bacterium RIFCSPLOWO2_01_FULL_49_25</name>
    <dbReference type="NCBI Taxonomy" id="1802701"/>
    <lineage>
        <taxon>Bacteria</taxon>
        <taxon>Candidatus Yanofskyibacteriota</taxon>
    </lineage>
</organism>
<comment type="caution">
    <text evidence="5">The sequence shown here is derived from an EMBL/GenBank/DDBJ whole genome shotgun (WGS) entry which is preliminary data.</text>
</comment>
<evidence type="ECO:0000256" key="1">
    <source>
        <dbReference type="ARBA" id="ARBA00023125"/>
    </source>
</evidence>
<dbReference type="Gene3D" id="2.40.50.140">
    <property type="entry name" value="Nucleic acid-binding proteins"/>
    <property type="match status" value="1"/>
</dbReference>
<evidence type="ECO:0000256" key="3">
    <source>
        <dbReference type="RuleBase" id="RU000524"/>
    </source>
</evidence>
<comment type="subunit">
    <text evidence="2">Homotetramer.</text>
</comment>
<proteinExistence type="inferred from homology"/>
<dbReference type="InterPro" id="IPR011344">
    <property type="entry name" value="ssDNA-bd"/>
</dbReference>
<dbReference type="InterPro" id="IPR000424">
    <property type="entry name" value="Primosome_PriB/ssb"/>
</dbReference>
<evidence type="ECO:0000256" key="2">
    <source>
        <dbReference type="HAMAP-Rule" id="MF_00984"/>
    </source>
</evidence>
<evidence type="ECO:0000313" key="6">
    <source>
        <dbReference type="Proteomes" id="UP000179047"/>
    </source>
</evidence>
<gene>
    <name evidence="5" type="ORF">A3A33_02830</name>
</gene>
<dbReference type="EMBL" id="MGKP01000009">
    <property type="protein sequence ID" value="OGN29170.1"/>
    <property type="molecule type" value="Genomic_DNA"/>
</dbReference>
<dbReference type="PANTHER" id="PTHR10302">
    <property type="entry name" value="SINGLE-STRANDED DNA-BINDING PROTEIN"/>
    <property type="match status" value="1"/>
</dbReference>
<dbReference type="Proteomes" id="UP000179047">
    <property type="component" value="Unassembled WGS sequence"/>
</dbReference>
<dbReference type="GO" id="GO:0003697">
    <property type="term" value="F:single-stranded DNA binding"/>
    <property type="evidence" value="ECO:0007669"/>
    <property type="project" value="UniProtKB-UniRule"/>
</dbReference>
<feature type="region of interest" description="Disordered" evidence="4">
    <location>
        <begin position="107"/>
        <end position="171"/>
    </location>
</feature>
<keyword evidence="1 2" id="KW-0238">DNA-binding</keyword>
<dbReference type="SUPFAM" id="SSF50249">
    <property type="entry name" value="Nucleic acid-binding proteins"/>
    <property type="match status" value="1"/>
</dbReference>
<sequence length="171" mass="18554">MNLNKVFIIGRLAADPEARTTPSGQQVATIRIATNRVWNDRTSGQKQEQVEFHTVVCWGGLADVAGKYLKKGQLAFFEGRLQTRSWQGNDGVKRYRTEVVAETLQLGPKAGGMGGSYDQSPSASPATARSAPPEKEEEIPIIEEGAPLASPIGKETDAVEEAEIDLKDIPF</sequence>
<dbReference type="Pfam" id="PF00436">
    <property type="entry name" value="SSB"/>
    <property type="match status" value="1"/>
</dbReference>
<dbReference type="NCBIfam" id="TIGR00621">
    <property type="entry name" value="ssb"/>
    <property type="match status" value="1"/>
</dbReference>
<feature type="compositionally biased region" description="Low complexity" evidence="4">
    <location>
        <begin position="120"/>
        <end position="131"/>
    </location>
</feature>
<dbReference type="GO" id="GO:0009295">
    <property type="term" value="C:nucleoid"/>
    <property type="evidence" value="ECO:0007669"/>
    <property type="project" value="TreeGrafter"/>
</dbReference>
<accession>A0A1F8GW03</accession>
<dbReference type="AlphaFoldDB" id="A0A1F8GW03"/>
<dbReference type="PROSITE" id="PS50935">
    <property type="entry name" value="SSB"/>
    <property type="match status" value="1"/>
</dbReference>
<evidence type="ECO:0000313" key="5">
    <source>
        <dbReference type="EMBL" id="OGN29170.1"/>
    </source>
</evidence>
<dbReference type="InterPro" id="IPR012340">
    <property type="entry name" value="NA-bd_OB-fold"/>
</dbReference>
<evidence type="ECO:0000256" key="4">
    <source>
        <dbReference type="SAM" id="MobiDB-lite"/>
    </source>
</evidence>
<dbReference type="PANTHER" id="PTHR10302:SF27">
    <property type="entry name" value="SINGLE-STRANDED DNA-BINDING PROTEIN"/>
    <property type="match status" value="1"/>
</dbReference>
<dbReference type="CDD" id="cd04496">
    <property type="entry name" value="SSB_OBF"/>
    <property type="match status" value="1"/>
</dbReference>
<comment type="caution">
    <text evidence="2">Lacks conserved residue(s) required for the propagation of feature annotation.</text>
</comment>
<dbReference type="STRING" id="1802701.A3A33_02830"/>
<reference evidence="5 6" key="1">
    <citation type="journal article" date="2016" name="Nat. Commun.">
        <title>Thousands of microbial genomes shed light on interconnected biogeochemical processes in an aquifer system.</title>
        <authorList>
            <person name="Anantharaman K."/>
            <person name="Brown C.T."/>
            <person name="Hug L.A."/>
            <person name="Sharon I."/>
            <person name="Castelle C.J."/>
            <person name="Probst A.J."/>
            <person name="Thomas B.C."/>
            <person name="Singh A."/>
            <person name="Wilkins M.J."/>
            <person name="Karaoz U."/>
            <person name="Brodie E.L."/>
            <person name="Williams K.H."/>
            <person name="Hubbard S.S."/>
            <person name="Banfield J.F."/>
        </authorList>
    </citation>
    <scope>NUCLEOTIDE SEQUENCE [LARGE SCALE GENOMIC DNA]</scope>
</reference>
<dbReference type="GO" id="GO:0006260">
    <property type="term" value="P:DNA replication"/>
    <property type="evidence" value="ECO:0007669"/>
    <property type="project" value="InterPro"/>
</dbReference>
<protein>
    <recommendedName>
        <fullName evidence="2 3">Single-stranded DNA-binding protein</fullName>
        <shortName evidence="2">SSB</shortName>
    </recommendedName>
</protein>
<dbReference type="HAMAP" id="MF_00984">
    <property type="entry name" value="SSB"/>
    <property type="match status" value="1"/>
</dbReference>
<name>A0A1F8GW03_9BACT</name>